<dbReference type="Proteomes" id="UP000596660">
    <property type="component" value="Unplaced"/>
</dbReference>
<evidence type="ECO:0000256" key="4">
    <source>
        <dbReference type="ARBA" id="ARBA00022821"/>
    </source>
</evidence>
<dbReference type="Pfam" id="PF23247">
    <property type="entry name" value="LRR_RPS2"/>
    <property type="match status" value="1"/>
</dbReference>
<dbReference type="Gene3D" id="1.10.10.10">
    <property type="entry name" value="Winged helix-like DNA-binding domain superfamily/Winged helix DNA-binding domain"/>
    <property type="match status" value="1"/>
</dbReference>
<dbReference type="PANTHER" id="PTHR33463">
    <property type="entry name" value="NB-ARC DOMAIN-CONTAINING PROTEIN-RELATED"/>
    <property type="match status" value="1"/>
</dbReference>
<dbReference type="EnsemblPlants" id="AUR62018477-RA">
    <property type="protein sequence ID" value="AUR62018477-RA:cds"/>
    <property type="gene ID" value="AUR62018477"/>
</dbReference>
<keyword evidence="5" id="KW-0547">Nucleotide-binding</keyword>
<keyword evidence="5" id="KW-0067">ATP-binding</keyword>
<protein>
    <recommendedName>
        <fullName evidence="6">AAA+ ATPase domain-containing protein</fullName>
    </recommendedName>
</protein>
<accession>A0A803LTD3</accession>
<dbReference type="GO" id="GO:0006952">
    <property type="term" value="P:defense response"/>
    <property type="evidence" value="ECO:0007669"/>
    <property type="project" value="UniProtKB-KW"/>
</dbReference>
<dbReference type="RefSeq" id="XP_021745758.1">
    <property type="nucleotide sequence ID" value="XM_021890066.1"/>
</dbReference>
<dbReference type="InterPro" id="IPR057135">
    <property type="entry name" value="At4g27190-like_LRR"/>
</dbReference>
<dbReference type="Pfam" id="PF00931">
    <property type="entry name" value="NB-ARC"/>
    <property type="match status" value="1"/>
</dbReference>
<reference evidence="7" key="1">
    <citation type="journal article" date="2017" name="Nature">
        <title>The genome of Chenopodium quinoa.</title>
        <authorList>
            <person name="Jarvis D.E."/>
            <person name="Ho Y.S."/>
            <person name="Lightfoot D.J."/>
            <person name="Schmoeckel S.M."/>
            <person name="Li B."/>
            <person name="Borm T.J.A."/>
            <person name="Ohyanagi H."/>
            <person name="Mineta K."/>
            <person name="Michell C.T."/>
            <person name="Saber N."/>
            <person name="Kharbatia N.M."/>
            <person name="Rupper R.R."/>
            <person name="Sharp A.R."/>
            <person name="Dally N."/>
            <person name="Boughton B.A."/>
            <person name="Woo Y.H."/>
            <person name="Gao G."/>
            <person name="Schijlen E.G.W.M."/>
            <person name="Guo X."/>
            <person name="Momin A.A."/>
            <person name="Negrao S."/>
            <person name="Al-Babili S."/>
            <person name="Gehring C."/>
            <person name="Roessner U."/>
            <person name="Jung C."/>
            <person name="Murphy K."/>
            <person name="Arold S.T."/>
            <person name="Gojobori T."/>
            <person name="van der Linden C.G."/>
            <person name="van Loo E.N."/>
            <person name="Jellen E.N."/>
            <person name="Maughan P.J."/>
            <person name="Tester M."/>
        </authorList>
    </citation>
    <scope>NUCLEOTIDE SEQUENCE [LARGE SCALE GENOMIC DNA]</scope>
    <source>
        <strain evidence="7">cv. PI 614886</strain>
    </source>
</reference>
<name>A0A803LTD3_CHEQI</name>
<dbReference type="FunFam" id="3.40.50.300:FF:001091">
    <property type="entry name" value="Probable disease resistance protein At1g61300"/>
    <property type="match status" value="1"/>
</dbReference>
<sequence length="975" mass="111739">MDEAVSDRYRSFKEKYDLAVSVDDIFQDLQQQAKKLFTKEVDISKLISSHLATRKKHEYGTWLDDVKKIKRDFEDIKERYMISCEHGQRLVNLPSIVKLCEEMKKVTEAIVALKDRMEPEITLPMSNSLSEKKPVNELDDMDTFHDVVEKLLGYLSDDSIKSIGIWGMSGVGKTTIMENLKYKVEKNGMFDIVIWVTVSKGGSVRKIQQTIADRLKLNVESICSDYHLPLILRNSLERKKYLVLLDEVFSEVDLRAVGILRSHEHGKIVLATRYRSLCDSMDVDEDIKVERMSRTDAWKLFRKIAGEAVEHPTIRPIAERVLKECGELPQLIKVVARMLKNKFSEDLWLKILSKLQSPSDHQLQPMEEMLNVFRLVYDGLGDNLKQCLLYGASFPEDHEICQHYLIECWKAEGLIAKTHMFSKARHEGRILLETLIEKHLFDRCKKEFVKMPLIFRKMALKLADIDTNWLLLVRPDEKLGYPPVEQWRCARVISLIRNNLQCLPEKPECYTLSTLFLQQNQMLTSIPPSFFHFMPCLKVLDLCGTGITSLPNSITDLTNLRGLYLNNCQQLVALPKEVGELKNLEVLEICQTGLCSLPSDIGELTQLQCLKVSFMSSMNQETPDMDLIPSGMVKKLCLLQELAIDVDPLDTRWNQIAIIIAKEVATLSMLNNLSFHFPSLKCLEAFIANSNSWNSSQFPLTDEKFRSFRLTVGVHVVNQLHQLDISKCLAKRHLKYFDGKDISNAIKDVLKRVCAFEMVGHESVKNLSDFGVENMECLEICIIEECDKIEKIVGVDAPMVVLYPWLKELHLLKLQQFETLWVGSVLPGSFAKLNTLTLYDCAYVKRLLSIEMTKHLRDLQYLRIEKCSQLTEIIAAEHPELALSLMVDSSGTLPSLKKLELIGLPSLVSIYGESSFEWQSLQRVEIIACERLTVLPFSGTNALRLKSIHCAEAWWEALVLQHEVKAQLHEFCCFI</sequence>
<evidence type="ECO:0000256" key="5">
    <source>
        <dbReference type="ARBA" id="ARBA00022840"/>
    </source>
</evidence>
<dbReference type="Gramene" id="AUR62018477-RA">
    <property type="protein sequence ID" value="AUR62018477-RA:cds"/>
    <property type="gene ID" value="AUR62018477"/>
</dbReference>
<reference evidence="7" key="2">
    <citation type="submission" date="2021-03" db="UniProtKB">
        <authorList>
            <consortium name="EnsemblPlants"/>
        </authorList>
    </citation>
    <scope>IDENTIFICATION</scope>
</reference>
<dbReference type="KEGG" id="cqi:110711650"/>
<dbReference type="Gene3D" id="3.80.10.10">
    <property type="entry name" value="Ribonuclease Inhibitor"/>
    <property type="match status" value="1"/>
</dbReference>
<dbReference type="InterPro" id="IPR003593">
    <property type="entry name" value="AAA+_ATPase"/>
</dbReference>
<dbReference type="InterPro" id="IPR002182">
    <property type="entry name" value="NB-ARC"/>
</dbReference>
<evidence type="ECO:0000256" key="3">
    <source>
        <dbReference type="ARBA" id="ARBA00022737"/>
    </source>
</evidence>
<dbReference type="Gene3D" id="3.40.50.300">
    <property type="entry name" value="P-loop containing nucleotide triphosphate hydrolases"/>
    <property type="match status" value="1"/>
</dbReference>
<dbReference type="SUPFAM" id="SSF52540">
    <property type="entry name" value="P-loop containing nucleoside triphosphate hydrolases"/>
    <property type="match status" value="1"/>
</dbReference>
<dbReference type="GO" id="GO:0005524">
    <property type="term" value="F:ATP binding"/>
    <property type="evidence" value="ECO:0007669"/>
    <property type="project" value="UniProtKB-KW"/>
</dbReference>
<keyword evidence="4" id="KW-0611">Plant defense</keyword>
<dbReference type="OMA" id="HFKMYEY"/>
<proteinExistence type="inferred from homology"/>
<dbReference type="OrthoDB" id="1691503at2759"/>
<evidence type="ECO:0000256" key="2">
    <source>
        <dbReference type="ARBA" id="ARBA00022614"/>
    </source>
</evidence>
<evidence type="ECO:0000313" key="8">
    <source>
        <dbReference type="Proteomes" id="UP000596660"/>
    </source>
</evidence>
<dbReference type="PANTHER" id="PTHR33463:SF209">
    <property type="entry name" value="DISEASE RESISTANCE PROTEIN RPS2-LIKE"/>
    <property type="match status" value="1"/>
</dbReference>
<dbReference type="InterPro" id="IPR027417">
    <property type="entry name" value="P-loop_NTPase"/>
</dbReference>
<dbReference type="SMART" id="SM00382">
    <property type="entry name" value="AAA"/>
    <property type="match status" value="1"/>
</dbReference>
<dbReference type="SUPFAM" id="SSF52058">
    <property type="entry name" value="L domain-like"/>
    <property type="match status" value="1"/>
</dbReference>
<gene>
    <name evidence="7" type="primary">LOC110711650</name>
</gene>
<organism evidence="7 8">
    <name type="scientific">Chenopodium quinoa</name>
    <name type="common">Quinoa</name>
    <dbReference type="NCBI Taxonomy" id="63459"/>
    <lineage>
        <taxon>Eukaryota</taxon>
        <taxon>Viridiplantae</taxon>
        <taxon>Streptophyta</taxon>
        <taxon>Embryophyta</taxon>
        <taxon>Tracheophyta</taxon>
        <taxon>Spermatophyta</taxon>
        <taxon>Magnoliopsida</taxon>
        <taxon>eudicotyledons</taxon>
        <taxon>Gunneridae</taxon>
        <taxon>Pentapetalae</taxon>
        <taxon>Caryophyllales</taxon>
        <taxon>Chenopodiaceae</taxon>
        <taxon>Chenopodioideae</taxon>
        <taxon>Atripliceae</taxon>
        <taxon>Chenopodium</taxon>
    </lineage>
</organism>
<feature type="domain" description="AAA+ ATPase" evidence="6">
    <location>
        <begin position="159"/>
        <end position="293"/>
    </location>
</feature>
<evidence type="ECO:0000256" key="1">
    <source>
        <dbReference type="ARBA" id="ARBA00008894"/>
    </source>
</evidence>
<dbReference type="InterPro" id="IPR036388">
    <property type="entry name" value="WH-like_DNA-bd_sf"/>
</dbReference>
<keyword evidence="2" id="KW-0433">Leucine-rich repeat</keyword>
<dbReference type="InterPro" id="IPR042197">
    <property type="entry name" value="Apaf_helical"/>
</dbReference>
<dbReference type="GeneID" id="110711650"/>
<keyword evidence="8" id="KW-1185">Reference proteome</keyword>
<dbReference type="Pfam" id="PF23598">
    <property type="entry name" value="LRR_14"/>
    <property type="match status" value="1"/>
</dbReference>
<dbReference type="RefSeq" id="XP_021745759.1">
    <property type="nucleotide sequence ID" value="XM_021890067.1"/>
</dbReference>
<comment type="similarity">
    <text evidence="1">Belongs to the disease resistance NB-LRR family.</text>
</comment>
<dbReference type="GO" id="GO:0043531">
    <property type="term" value="F:ADP binding"/>
    <property type="evidence" value="ECO:0007669"/>
    <property type="project" value="InterPro"/>
</dbReference>
<dbReference type="Gene3D" id="1.10.8.430">
    <property type="entry name" value="Helical domain of apoptotic protease-activating factors"/>
    <property type="match status" value="1"/>
</dbReference>
<dbReference type="InterPro" id="IPR050905">
    <property type="entry name" value="Plant_NBS-LRR"/>
</dbReference>
<dbReference type="InterPro" id="IPR055414">
    <property type="entry name" value="LRR_R13L4/SHOC2-like"/>
</dbReference>
<evidence type="ECO:0000313" key="7">
    <source>
        <dbReference type="EnsemblPlants" id="AUR62018477-RA:cds"/>
    </source>
</evidence>
<evidence type="ECO:0000259" key="6">
    <source>
        <dbReference type="SMART" id="SM00382"/>
    </source>
</evidence>
<dbReference type="PRINTS" id="PR00364">
    <property type="entry name" value="DISEASERSIST"/>
</dbReference>
<keyword evidence="3" id="KW-0677">Repeat</keyword>
<dbReference type="InterPro" id="IPR032675">
    <property type="entry name" value="LRR_dom_sf"/>
</dbReference>
<dbReference type="AlphaFoldDB" id="A0A803LTD3"/>